<proteinExistence type="inferred from homology"/>
<evidence type="ECO:0000256" key="1">
    <source>
        <dbReference type="ARBA" id="ARBA00004457"/>
    </source>
</evidence>
<dbReference type="InterPro" id="IPR039542">
    <property type="entry name" value="Erv_N"/>
</dbReference>
<evidence type="ECO:0000259" key="9">
    <source>
        <dbReference type="Pfam" id="PF13850"/>
    </source>
</evidence>
<evidence type="ECO:0000256" key="3">
    <source>
        <dbReference type="ARBA" id="ARBA00022692"/>
    </source>
</evidence>
<evidence type="ECO:0000256" key="2">
    <source>
        <dbReference type="ARBA" id="ARBA00005648"/>
    </source>
</evidence>
<keyword evidence="3 7" id="KW-0812">Transmembrane</keyword>
<evidence type="ECO:0008006" key="12">
    <source>
        <dbReference type="Google" id="ProtNLM"/>
    </source>
</evidence>
<sequence>MLRYRGPSKKVIESVKELDAFGKVPESYVETSTSGGTISLITCLLILFLVISEIAYFFDTRFEYDYKVDIDFDAKVLLNFDITIATPCILIGADVVDITGKAFVFDDEVVEQPVQFELSSAAAGRQLQLLSIKKHLVNFEDGRKLSEFALKDGFNATALFDDRKSESKVENPNACRFYGHIPLPKVAGNFHVVSGKPLSVFGGHAHLSFIHSTNVHNFSHRIDHLSFGDMRAGFINALDGDNKIATNENHVFQYYLEIVSTKINTRRVKTDTYQFSVSDISRELDHTAGSHGTPGIFFKYDFSPLTVIITEKHMPLGRFLVRLCGIIGGVFATSCIVNGIVHFIQNVYYEFFPHLMQEELPSEGQKPLSNGLQPVNVPLLSTNVQLIPS</sequence>
<keyword evidence="4" id="KW-0931">ER-Golgi transport</keyword>
<evidence type="ECO:0000313" key="11">
    <source>
        <dbReference type="Proteomes" id="UP001642483"/>
    </source>
</evidence>
<dbReference type="Pfam" id="PF13850">
    <property type="entry name" value="ERGIC_N"/>
    <property type="match status" value="1"/>
</dbReference>
<evidence type="ECO:0000256" key="4">
    <source>
        <dbReference type="ARBA" id="ARBA00022892"/>
    </source>
</evidence>
<accession>A0ABP0FHJ1</accession>
<gene>
    <name evidence="10" type="ORF">CVLEPA_LOCUS8115</name>
</gene>
<comment type="caution">
    <text evidence="10">The sequence shown here is derived from an EMBL/GenBank/DDBJ whole genome shotgun (WGS) entry which is preliminary data.</text>
</comment>
<comment type="similarity">
    <text evidence="2">Belongs to the ERGIC family.</text>
</comment>
<feature type="transmembrane region" description="Helical" evidence="7">
    <location>
        <begin position="319"/>
        <end position="344"/>
    </location>
</feature>
<keyword evidence="6 7" id="KW-0472">Membrane</keyword>
<dbReference type="InterPro" id="IPR012936">
    <property type="entry name" value="Erv_C"/>
</dbReference>
<evidence type="ECO:0000259" key="8">
    <source>
        <dbReference type="Pfam" id="PF07970"/>
    </source>
</evidence>
<dbReference type="Proteomes" id="UP001642483">
    <property type="component" value="Unassembled WGS sequence"/>
</dbReference>
<evidence type="ECO:0000256" key="7">
    <source>
        <dbReference type="SAM" id="Phobius"/>
    </source>
</evidence>
<keyword evidence="4" id="KW-0813">Transport</keyword>
<feature type="domain" description="Endoplasmic reticulum vesicle transporter N-terminal" evidence="9">
    <location>
        <begin position="15"/>
        <end position="102"/>
    </location>
</feature>
<dbReference type="PANTHER" id="PTHR10984:SF30">
    <property type="entry name" value="ENDOPLASMIC RETICULUM-GOLGI INTERMEDIATE COMPARTMENT PROTEIN 2"/>
    <property type="match status" value="1"/>
</dbReference>
<evidence type="ECO:0000256" key="6">
    <source>
        <dbReference type="ARBA" id="ARBA00023136"/>
    </source>
</evidence>
<keyword evidence="11" id="KW-1185">Reference proteome</keyword>
<feature type="transmembrane region" description="Helical" evidence="7">
    <location>
        <begin position="38"/>
        <end position="58"/>
    </location>
</feature>
<comment type="subcellular location">
    <subcellularLocation>
        <location evidence="1">Endoplasmic reticulum-Golgi intermediate compartment membrane</location>
        <topology evidence="1">Multi-pass membrane protein</topology>
    </subcellularLocation>
</comment>
<dbReference type="PANTHER" id="PTHR10984">
    <property type="entry name" value="ENDOPLASMIC RETICULUM-GOLGI INTERMEDIATE COMPARTMENT PROTEIN"/>
    <property type="match status" value="1"/>
</dbReference>
<evidence type="ECO:0000256" key="5">
    <source>
        <dbReference type="ARBA" id="ARBA00022989"/>
    </source>
</evidence>
<protein>
    <recommendedName>
        <fullName evidence="12">Endoplasmic reticulum-Golgi intermediate compartment protein 2</fullName>
    </recommendedName>
</protein>
<feature type="domain" description="Endoplasmic reticulum vesicle transporter C-terminal" evidence="8">
    <location>
        <begin position="166"/>
        <end position="336"/>
    </location>
</feature>
<reference evidence="10 11" key="1">
    <citation type="submission" date="2024-02" db="EMBL/GenBank/DDBJ databases">
        <authorList>
            <person name="Daric V."/>
            <person name="Darras S."/>
        </authorList>
    </citation>
    <scope>NUCLEOTIDE SEQUENCE [LARGE SCALE GENOMIC DNA]</scope>
</reference>
<dbReference type="EMBL" id="CAWYQH010000046">
    <property type="protein sequence ID" value="CAK8678171.1"/>
    <property type="molecule type" value="Genomic_DNA"/>
</dbReference>
<dbReference type="InterPro" id="IPR045888">
    <property type="entry name" value="Erv"/>
</dbReference>
<evidence type="ECO:0000313" key="10">
    <source>
        <dbReference type="EMBL" id="CAK8678171.1"/>
    </source>
</evidence>
<keyword evidence="5 7" id="KW-1133">Transmembrane helix</keyword>
<dbReference type="Pfam" id="PF07970">
    <property type="entry name" value="COPIIcoated_ERV"/>
    <property type="match status" value="1"/>
</dbReference>
<name>A0ABP0FHJ1_CLALP</name>
<organism evidence="10 11">
    <name type="scientific">Clavelina lepadiformis</name>
    <name type="common">Light-bulb sea squirt</name>
    <name type="synonym">Ascidia lepadiformis</name>
    <dbReference type="NCBI Taxonomy" id="159417"/>
    <lineage>
        <taxon>Eukaryota</taxon>
        <taxon>Metazoa</taxon>
        <taxon>Chordata</taxon>
        <taxon>Tunicata</taxon>
        <taxon>Ascidiacea</taxon>
        <taxon>Aplousobranchia</taxon>
        <taxon>Clavelinidae</taxon>
        <taxon>Clavelina</taxon>
    </lineage>
</organism>